<sequence>GEHKKVEPDFLLSLNYAPTPGWQDLQYPGDLRHLRSVRIHTWKTLESSLFSWGFVKRVLRRKAIKSFNEKFGDVLKAGKDDFKEMTFIANGDRHGTDHIVMTIGAPRVSEISPKAARAKTNKSTVSEIRQLKNALSMRDLELCDRARYAGMSPSVATAVISSVIMMTSELKESLGMAMFEVKNLQLAVSSSCDRDRNNQQLPVENGDTRRKLLEEELKALRIQNEGLEDELGLISTAIAKASSADLDEVTAARGNVQVTEGPGQQ</sequence>
<protein>
    <submittedName>
        <fullName evidence="2">Uncharacterized protein</fullName>
    </submittedName>
</protein>
<evidence type="ECO:0000256" key="1">
    <source>
        <dbReference type="SAM" id="Coils"/>
    </source>
</evidence>
<keyword evidence="3" id="KW-1185">Reference proteome</keyword>
<accession>A0A7J6QHH9</accession>
<proteinExistence type="predicted"/>
<dbReference type="EMBL" id="JABANO010032748">
    <property type="protein sequence ID" value="KAF4708044.1"/>
    <property type="molecule type" value="Genomic_DNA"/>
</dbReference>
<comment type="caution">
    <text evidence="2">The sequence shown here is derived from an EMBL/GenBank/DDBJ whole genome shotgun (WGS) entry which is preliminary data.</text>
</comment>
<name>A0A7J6QHH9_PEROL</name>
<keyword evidence="1" id="KW-0175">Coiled coil</keyword>
<dbReference type="Proteomes" id="UP000553632">
    <property type="component" value="Unassembled WGS sequence"/>
</dbReference>
<organism evidence="2 3">
    <name type="scientific">Perkinsus olseni</name>
    <name type="common">Perkinsus atlanticus</name>
    <dbReference type="NCBI Taxonomy" id="32597"/>
    <lineage>
        <taxon>Eukaryota</taxon>
        <taxon>Sar</taxon>
        <taxon>Alveolata</taxon>
        <taxon>Perkinsozoa</taxon>
        <taxon>Perkinsea</taxon>
        <taxon>Perkinsida</taxon>
        <taxon>Perkinsidae</taxon>
        <taxon>Perkinsus</taxon>
    </lineage>
</organism>
<feature type="non-terminal residue" evidence="2">
    <location>
        <position position="265"/>
    </location>
</feature>
<reference evidence="2 3" key="1">
    <citation type="submission" date="2020-04" db="EMBL/GenBank/DDBJ databases">
        <title>Perkinsus olseni comparative genomics.</title>
        <authorList>
            <person name="Bogema D.R."/>
        </authorList>
    </citation>
    <scope>NUCLEOTIDE SEQUENCE [LARGE SCALE GENOMIC DNA]</scope>
    <source>
        <strain evidence="2 3">ATCC PRA-207</strain>
    </source>
</reference>
<feature type="coiled-coil region" evidence="1">
    <location>
        <begin position="203"/>
        <end position="230"/>
    </location>
</feature>
<gene>
    <name evidence="2" type="ORF">FOZ63_013555</name>
</gene>
<dbReference type="AlphaFoldDB" id="A0A7J6QHH9"/>
<evidence type="ECO:0000313" key="2">
    <source>
        <dbReference type="EMBL" id="KAF4708044.1"/>
    </source>
</evidence>
<evidence type="ECO:0000313" key="3">
    <source>
        <dbReference type="Proteomes" id="UP000553632"/>
    </source>
</evidence>